<evidence type="ECO:0000256" key="1">
    <source>
        <dbReference type="ARBA" id="ARBA00005171"/>
    </source>
</evidence>
<evidence type="ECO:0000256" key="9">
    <source>
        <dbReference type="ARBA" id="ARBA00047781"/>
    </source>
</evidence>
<name>A0A2M7FN61_9BACT</name>
<keyword evidence="4" id="KW-0436">Ligase</keyword>
<dbReference type="InterPro" id="IPR029062">
    <property type="entry name" value="Class_I_gatase-like"/>
</dbReference>
<comment type="pathway">
    <text evidence="1">Pyrimidine metabolism; CTP biosynthesis via de novo pathway; CTP from UDP: step 2/2.</text>
</comment>
<dbReference type="Pfam" id="PF00117">
    <property type="entry name" value="GATase"/>
    <property type="match status" value="1"/>
</dbReference>
<dbReference type="EC" id="6.3.4.2" evidence="3"/>
<evidence type="ECO:0000256" key="5">
    <source>
        <dbReference type="ARBA" id="ARBA00022741"/>
    </source>
</evidence>
<proteinExistence type="inferred from homology"/>
<accession>A0A2M7FN61</accession>
<dbReference type="PANTHER" id="PTHR11550">
    <property type="entry name" value="CTP SYNTHASE"/>
    <property type="match status" value="1"/>
</dbReference>
<keyword evidence="8" id="KW-0665">Pyrimidine biosynthesis</keyword>
<evidence type="ECO:0000256" key="3">
    <source>
        <dbReference type="ARBA" id="ARBA00012291"/>
    </source>
</evidence>
<protein>
    <recommendedName>
        <fullName evidence="3">CTP synthase (glutamine hydrolyzing)</fullName>
        <ecNumber evidence="3">6.3.4.2</ecNumber>
    </recommendedName>
</protein>
<evidence type="ECO:0000256" key="8">
    <source>
        <dbReference type="ARBA" id="ARBA00022975"/>
    </source>
</evidence>
<dbReference type="GO" id="GO:0019856">
    <property type="term" value="P:pyrimidine nucleobase biosynthetic process"/>
    <property type="evidence" value="ECO:0007669"/>
    <property type="project" value="TreeGrafter"/>
</dbReference>
<dbReference type="AlphaFoldDB" id="A0A2M7FN61"/>
<organism evidence="11 12">
    <name type="scientific">Candidatus Collierbacteria bacterium CG17_big_fil_post_rev_8_21_14_2_50_45_7</name>
    <dbReference type="NCBI Taxonomy" id="1974536"/>
    <lineage>
        <taxon>Bacteria</taxon>
        <taxon>Candidatus Collieribacteriota</taxon>
    </lineage>
</organism>
<evidence type="ECO:0000256" key="4">
    <source>
        <dbReference type="ARBA" id="ARBA00022598"/>
    </source>
</evidence>
<reference evidence="12" key="1">
    <citation type="submission" date="2017-09" db="EMBL/GenBank/DDBJ databases">
        <title>Depth-based differentiation of microbial function through sediment-hosted aquifers and enrichment of novel symbionts in the deep terrestrial subsurface.</title>
        <authorList>
            <person name="Probst A.J."/>
            <person name="Ladd B."/>
            <person name="Jarett J.K."/>
            <person name="Geller-Mcgrath D.E."/>
            <person name="Sieber C.M.K."/>
            <person name="Emerson J.B."/>
            <person name="Anantharaman K."/>
            <person name="Thomas B.C."/>
            <person name="Malmstrom R."/>
            <person name="Stieglmeier M."/>
            <person name="Klingl A."/>
            <person name="Woyke T."/>
            <person name="Ryan C.M."/>
            <person name="Banfield J.F."/>
        </authorList>
    </citation>
    <scope>NUCLEOTIDE SEQUENCE [LARGE SCALE GENOMIC DNA]</scope>
</reference>
<dbReference type="GO" id="GO:0042802">
    <property type="term" value="F:identical protein binding"/>
    <property type="evidence" value="ECO:0007669"/>
    <property type="project" value="TreeGrafter"/>
</dbReference>
<keyword evidence="7" id="KW-0315">Glutamine amidotransferase</keyword>
<dbReference type="GO" id="GO:0044210">
    <property type="term" value="P:'de novo' CTP biosynthetic process"/>
    <property type="evidence" value="ECO:0007669"/>
    <property type="project" value="UniProtKB-UniPathway"/>
</dbReference>
<keyword evidence="6" id="KW-0067">ATP-binding</keyword>
<comment type="catalytic activity">
    <reaction evidence="9">
        <text>UTP + L-glutamine + ATP + H2O = CTP + L-glutamate + ADP + phosphate + 2 H(+)</text>
        <dbReference type="Rhea" id="RHEA:26426"/>
        <dbReference type="ChEBI" id="CHEBI:15377"/>
        <dbReference type="ChEBI" id="CHEBI:15378"/>
        <dbReference type="ChEBI" id="CHEBI:29985"/>
        <dbReference type="ChEBI" id="CHEBI:30616"/>
        <dbReference type="ChEBI" id="CHEBI:37563"/>
        <dbReference type="ChEBI" id="CHEBI:43474"/>
        <dbReference type="ChEBI" id="CHEBI:46398"/>
        <dbReference type="ChEBI" id="CHEBI:58359"/>
        <dbReference type="ChEBI" id="CHEBI:456216"/>
        <dbReference type="EC" id="6.3.4.2"/>
    </reaction>
</comment>
<dbReference type="EMBL" id="PFFO01000148">
    <property type="protein sequence ID" value="PIW07117.1"/>
    <property type="molecule type" value="Genomic_DNA"/>
</dbReference>
<feature type="non-terminal residue" evidence="11">
    <location>
        <position position="1"/>
    </location>
</feature>
<dbReference type="Proteomes" id="UP000230556">
    <property type="component" value="Unassembled WGS sequence"/>
</dbReference>
<sequence>VHDIPFDPKYQRIKGNGSSMRLGSYPSLIKSGTLAHQIYGKSEISERHRHRYEFNNDYRQALTDKGFVISATSPDDFFVEMIELPQSIHPFFLATQAHPEYKSRPLSPHPIFLAFLETATLARP</sequence>
<dbReference type="PANTHER" id="PTHR11550:SF0">
    <property type="entry name" value="CTP SYNTHASE-RELATED"/>
    <property type="match status" value="1"/>
</dbReference>
<feature type="domain" description="Glutamine amidotransferase" evidence="10">
    <location>
        <begin position="16"/>
        <end position="117"/>
    </location>
</feature>
<dbReference type="InterPro" id="IPR004468">
    <property type="entry name" value="CTP_synthase"/>
</dbReference>
<evidence type="ECO:0000256" key="2">
    <source>
        <dbReference type="ARBA" id="ARBA00007533"/>
    </source>
</evidence>
<comment type="similarity">
    <text evidence="2">Belongs to the CTP synthase family.</text>
</comment>
<evidence type="ECO:0000313" key="12">
    <source>
        <dbReference type="Proteomes" id="UP000230556"/>
    </source>
</evidence>
<keyword evidence="5" id="KW-0547">Nucleotide-binding</keyword>
<dbReference type="GO" id="GO:0003883">
    <property type="term" value="F:CTP synthase activity"/>
    <property type="evidence" value="ECO:0007669"/>
    <property type="project" value="UniProtKB-EC"/>
</dbReference>
<gene>
    <name evidence="11" type="ORF">COW38_03425</name>
</gene>
<dbReference type="GO" id="GO:0005829">
    <property type="term" value="C:cytosol"/>
    <property type="evidence" value="ECO:0007669"/>
    <property type="project" value="TreeGrafter"/>
</dbReference>
<evidence type="ECO:0000313" key="11">
    <source>
        <dbReference type="EMBL" id="PIW07117.1"/>
    </source>
</evidence>
<evidence type="ECO:0000256" key="6">
    <source>
        <dbReference type="ARBA" id="ARBA00022840"/>
    </source>
</evidence>
<dbReference type="SUPFAM" id="SSF52317">
    <property type="entry name" value="Class I glutamine amidotransferase-like"/>
    <property type="match status" value="1"/>
</dbReference>
<evidence type="ECO:0000256" key="7">
    <source>
        <dbReference type="ARBA" id="ARBA00022962"/>
    </source>
</evidence>
<dbReference type="UniPathway" id="UPA00159">
    <property type="reaction ID" value="UER00277"/>
</dbReference>
<comment type="caution">
    <text evidence="11">The sequence shown here is derived from an EMBL/GenBank/DDBJ whole genome shotgun (WGS) entry which is preliminary data.</text>
</comment>
<evidence type="ECO:0000259" key="10">
    <source>
        <dbReference type="Pfam" id="PF00117"/>
    </source>
</evidence>
<dbReference type="Gene3D" id="3.40.50.880">
    <property type="match status" value="1"/>
</dbReference>
<dbReference type="GO" id="GO:0005524">
    <property type="term" value="F:ATP binding"/>
    <property type="evidence" value="ECO:0007669"/>
    <property type="project" value="UniProtKB-KW"/>
</dbReference>
<dbReference type="InterPro" id="IPR017926">
    <property type="entry name" value="GATASE"/>
</dbReference>
<dbReference type="PROSITE" id="PS51273">
    <property type="entry name" value="GATASE_TYPE_1"/>
    <property type="match status" value="1"/>
</dbReference>